<comment type="caution">
    <text evidence="1">The sequence shown here is derived from an EMBL/GenBank/DDBJ whole genome shotgun (WGS) entry which is preliminary data.</text>
</comment>
<dbReference type="SUPFAM" id="SSF48295">
    <property type="entry name" value="TrpR-like"/>
    <property type="match status" value="1"/>
</dbReference>
<dbReference type="InterPro" id="IPR010921">
    <property type="entry name" value="Trp_repressor/repl_initiator"/>
</dbReference>
<dbReference type="AlphaFoldDB" id="A0A511NIT6"/>
<sequence length="145" mass="17275">MNFKSIHVGKLIKELVAERGISLSRICNFIACTEQELLEMYKKQSLDTEVLLKWSKLLEYDFFRLYSQHLILYAPMGNTKYRQCSEKSESSLPRFRKNVYTKEVIDYILKKIETGEMKSSEIIARYHIPKTTLYKWKSKYKNSIQ</sequence>
<evidence type="ECO:0000313" key="1">
    <source>
        <dbReference type="EMBL" id="GEM52722.1"/>
    </source>
</evidence>
<name>A0A511NIT6_9FLAO</name>
<evidence type="ECO:0000313" key="2">
    <source>
        <dbReference type="Proteomes" id="UP000321245"/>
    </source>
</evidence>
<proteinExistence type="predicted"/>
<dbReference type="Gene3D" id="1.10.10.60">
    <property type="entry name" value="Homeodomain-like"/>
    <property type="match status" value="1"/>
</dbReference>
<keyword evidence="2" id="KW-1185">Reference proteome</keyword>
<dbReference type="RefSeq" id="WP_146810709.1">
    <property type="nucleotide sequence ID" value="NZ_BJXC01000018.1"/>
</dbReference>
<accession>A0A511NIT6</accession>
<protein>
    <submittedName>
        <fullName evidence="1">Uncharacterized protein</fullName>
    </submittedName>
</protein>
<gene>
    <name evidence="1" type="ORF">EB1_25120</name>
</gene>
<dbReference type="GO" id="GO:0043565">
    <property type="term" value="F:sequence-specific DNA binding"/>
    <property type="evidence" value="ECO:0007669"/>
    <property type="project" value="InterPro"/>
</dbReference>
<dbReference type="EMBL" id="BJXC01000018">
    <property type="protein sequence ID" value="GEM52722.1"/>
    <property type="molecule type" value="Genomic_DNA"/>
</dbReference>
<reference evidence="1 2" key="1">
    <citation type="submission" date="2019-07" db="EMBL/GenBank/DDBJ databases">
        <title>Whole genome shotgun sequence of Empedobacter brevis NBRC 14943.</title>
        <authorList>
            <person name="Hosoyama A."/>
            <person name="Uohara A."/>
            <person name="Ohji S."/>
            <person name="Ichikawa N."/>
        </authorList>
    </citation>
    <scope>NUCLEOTIDE SEQUENCE [LARGE SCALE GENOMIC DNA]</scope>
    <source>
        <strain evidence="1 2">NBRC 14943</strain>
    </source>
</reference>
<dbReference type="Proteomes" id="UP000321245">
    <property type="component" value="Unassembled WGS sequence"/>
</dbReference>
<organism evidence="1 2">
    <name type="scientific">Empedobacter brevis NBRC 14943 = ATCC 43319</name>
    <dbReference type="NCBI Taxonomy" id="1218108"/>
    <lineage>
        <taxon>Bacteria</taxon>
        <taxon>Pseudomonadati</taxon>
        <taxon>Bacteroidota</taxon>
        <taxon>Flavobacteriia</taxon>
        <taxon>Flavobacteriales</taxon>
        <taxon>Weeksellaceae</taxon>
        <taxon>Empedobacter</taxon>
    </lineage>
</organism>